<dbReference type="PANTHER" id="PTHR11640">
    <property type="entry name" value="NEPHRIN"/>
    <property type="match status" value="1"/>
</dbReference>
<evidence type="ECO:0000256" key="2">
    <source>
        <dbReference type="ARBA" id="ARBA00023136"/>
    </source>
</evidence>
<dbReference type="GO" id="GO:0098609">
    <property type="term" value="P:cell-cell adhesion"/>
    <property type="evidence" value="ECO:0007669"/>
    <property type="project" value="TreeGrafter"/>
</dbReference>
<dbReference type="InterPro" id="IPR003599">
    <property type="entry name" value="Ig_sub"/>
</dbReference>
<evidence type="ECO:0000256" key="4">
    <source>
        <dbReference type="ARBA" id="ARBA00023180"/>
    </source>
</evidence>
<feature type="domain" description="Ig-like" evidence="7">
    <location>
        <begin position="212"/>
        <end position="296"/>
    </location>
</feature>
<comment type="caution">
    <text evidence="9">The sequence shown here is derived from an EMBL/GenBank/DDBJ whole genome shotgun (WGS) entry which is preliminary data.</text>
</comment>
<dbReference type="InterPro" id="IPR036179">
    <property type="entry name" value="Ig-like_dom_sf"/>
</dbReference>
<keyword evidence="5" id="KW-0393">Immunoglobulin domain</keyword>
<dbReference type="PROSITE" id="PS50835">
    <property type="entry name" value="IG_LIKE"/>
    <property type="match status" value="3"/>
</dbReference>
<dbReference type="Gene3D" id="2.60.40.10">
    <property type="entry name" value="Immunoglobulins"/>
    <property type="match status" value="4"/>
</dbReference>
<feature type="domain" description="Ig-like" evidence="7">
    <location>
        <begin position="119"/>
        <end position="206"/>
    </location>
</feature>
<dbReference type="PROSITE" id="PS50853">
    <property type="entry name" value="FN3"/>
    <property type="match status" value="1"/>
</dbReference>
<dbReference type="InterPro" id="IPR036116">
    <property type="entry name" value="FN3_sf"/>
</dbReference>
<dbReference type="EMBL" id="UYJE01009353">
    <property type="protein sequence ID" value="VDI72571.1"/>
    <property type="molecule type" value="Genomic_DNA"/>
</dbReference>
<evidence type="ECO:0000313" key="10">
    <source>
        <dbReference type="Proteomes" id="UP000596742"/>
    </source>
</evidence>
<protein>
    <submittedName>
        <fullName evidence="9">Uncharacterized protein</fullName>
    </submittedName>
</protein>
<accession>A0A8B6H0L1</accession>
<proteinExistence type="predicted"/>
<keyword evidence="10" id="KW-1185">Reference proteome</keyword>
<dbReference type="CDD" id="cd00063">
    <property type="entry name" value="FN3"/>
    <property type="match status" value="1"/>
</dbReference>
<evidence type="ECO:0000256" key="5">
    <source>
        <dbReference type="ARBA" id="ARBA00023319"/>
    </source>
</evidence>
<dbReference type="GO" id="GO:0005886">
    <property type="term" value="C:plasma membrane"/>
    <property type="evidence" value="ECO:0007669"/>
    <property type="project" value="TreeGrafter"/>
</dbReference>
<feature type="domain" description="Fibronectin type-III" evidence="8">
    <location>
        <begin position="507"/>
        <end position="601"/>
    </location>
</feature>
<dbReference type="SUPFAM" id="SSF48726">
    <property type="entry name" value="Immunoglobulin"/>
    <property type="match status" value="4"/>
</dbReference>
<dbReference type="SUPFAM" id="SSF49265">
    <property type="entry name" value="Fibronectin type III"/>
    <property type="match status" value="1"/>
</dbReference>
<dbReference type="InterPro" id="IPR051275">
    <property type="entry name" value="Cell_adhesion_signaling"/>
</dbReference>
<organism evidence="9 10">
    <name type="scientific">Mytilus galloprovincialis</name>
    <name type="common">Mediterranean mussel</name>
    <dbReference type="NCBI Taxonomy" id="29158"/>
    <lineage>
        <taxon>Eukaryota</taxon>
        <taxon>Metazoa</taxon>
        <taxon>Spiralia</taxon>
        <taxon>Lophotrochozoa</taxon>
        <taxon>Mollusca</taxon>
        <taxon>Bivalvia</taxon>
        <taxon>Autobranchia</taxon>
        <taxon>Pteriomorphia</taxon>
        <taxon>Mytilida</taxon>
        <taxon>Mytiloidea</taxon>
        <taxon>Mytilidae</taxon>
        <taxon>Mytilinae</taxon>
        <taxon>Mytilus</taxon>
    </lineage>
</organism>
<evidence type="ECO:0000259" key="8">
    <source>
        <dbReference type="PROSITE" id="PS50853"/>
    </source>
</evidence>
<dbReference type="InterPro" id="IPR003961">
    <property type="entry name" value="FN3_dom"/>
</dbReference>
<gene>
    <name evidence="9" type="ORF">MGAL_10B029459</name>
</gene>
<dbReference type="InterPro" id="IPR003598">
    <property type="entry name" value="Ig_sub2"/>
</dbReference>
<dbReference type="SMART" id="SM00060">
    <property type="entry name" value="FN3"/>
    <property type="match status" value="1"/>
</dbReference>
<comment type="subcellular location">
    <subcellularLocation>
        <location evidence="1">Membrane</location>
        <topology evidence="1">Single-pass type I membrane protein</topology>
    </subcellularLocation>
</comment>
<dbReference type="OrthoDB" id="6107927at2759"/>
<dbReference type="InterPro" id="IPR007110">
    <property type="entry name" value="Ig-like_dom"/>
</dbReference>
<evidence type="ECO:0000256" key="1">
    <source>
        <dbReference type="ARBA" id="ARBA00004479"/>
    </source>
</evidence>
<sequence length="615" mass="70965">MGLSTRILQLFCLFFTFSELLAVNVLYHFENDTVILPCDQVSNEQIVWQGPDNYSTYGYGGIINPKLSKSNRLTIIHVNGSHQYDLQIRQFCSEDEGHYKCVKGSFGEEFFTLKIGTYPSNLTIVEEDSQHVVYGYLNRELKLKCTVIHGIPNGKLVWMVHNQTLEEKRTASLVYSFVPKQQDYLQNYTCATKSDIAQYSMERTVQLFLYMPPLVLISLNKTMVVGEGVDLTLYCNYSSNHEVKELKWEKMFLYESPLDEQSQYLNIKSIKRHNAGKYRCTVTNMAGSASDVVTIEVYYPPTVQVTFEDRGKYRQFNCVARGVPDQYIYKQWEHRSDYSDLIRYLPDDGSGRLILPNTTGETDRHHDRGFYICHASNNVSLNGSSSLIRGEFFLKAQGKPYFVTSNNNTQYGIKDQEGNLTVDFVSFPDITNFTVIDGDMKHYTDNYTLVTWRVVDKIYSKTVFVNGSRLVIPMNIKNEHDFRSYTIKLTNEFGSTNFSISFRSASCPETPEIMKIMPKESEAIVEWRERFNGGFPQSIVIQYRRRDVQYWNTIPVSDPGMHTDSIDGLTPGTEYFIRMYSKNTKGASNMTDEKLIRTGKYHYEEGRVLHINITQ</sequence>
<name>A0A8B6H0L1_MYTGA</name>
<dbReference type="AlphaFoldDB" id="A0A8B6H0L1"/>
<dbReference type="Proteomes" id="UP000596742">
    <property type="component" value="Unassembled WGS sequence"/>
</dbReference>
<evidence type="ECO:0000259" key="7">
    <source>
        <dbReference type="PROSITE" id="PS50835"/>
    </source>
</evidence>
<dbReference type="SMART" id="SM00408">
    <property type="entry name" value="IGc2"/>
    <property type="match status" value="2"/>
</dbReference>
<feature type="signal peptide" evidence="6">
    <location>
        <begin position="1"/>
        <end position="22"/>
    </location>
</feature>
<keyword evidence="4" id="KW-0325">Glycoprotein</keyword>
<reference evidence="9" key="1">
    <citation type="submission" date="2018-11" db="EMBL/GenBank/DDBJ databases">
        <authorList>
            <person name="Alioto T."/>
            <person name="Alioto T."/>
        </authorList>
    </citation>
    <scope>NUCLEOTIDE SEQUENCE</scope>
</reference>
<dbReference type="Pfam" id="PF13927">
    <property type="entry name" value="Ig_3"/>
    <property type="match status" value="1"/>
</dbReference>
<feature type="domain" description="Ig-like" evidence="7">
    <location>
        <begin position="301"/>
        <end position="389"/>
    </location>
</feature>
<keyword evidence="2" id="KW-0472">Membrane</keyword>
<evidence type="ECO:0000256" key="6">
    <source>
        <dbReference type="SAM" id="SignalP"/>
    </source>
</evidence>
<evidence type="ECO:0000313" key="9">
    <source>
        <dbReference type="EMBL" id="VDI72571.1"/>
    </source>
</evidence>
<evidence type="ECO:0000256" key="3">
    <source>
        <dbReference type="ARBA" id="ARBA00023157"/>
    </source>
</evidence>
<dbReference type="GO" id="GO:0005911">
    <property type="term" value="C:cell-cell junction"/>
    <property type="evidence" value="ECO:0007669"/>
    <property type="project" value="TreeGrafter"/>
</dbReference>
<dbReference type="InterPro" id="IPR013783">
    <property type="entry name" value="Ig-like_fold"/>
</dbReference>
<keyword evidence="3" id="KW-1015">Disulfide bond</keyword>
<keyword evidence="6" id="KW-0732">Signal</keyword>
<dbReference type="PANTHER" id="PTHR11640:SF31">
    <property type="entry name" value="IRREGULAR CHIASM C-ROUGHEST PROTEIN-RELATED"/>
    <property type="match status" value="1"/>
</dbReference>
<feature type="chain" id="PRO_5032575878" evidence="6">
    <location>
        <begin position="23"/>
        <end position="615"/>
    </location>
</feature>
<dbReference type="GO" id="GO:0050839">
    <property type="term" value="F:cell adhesion molecule binding"/>
    <property type="evidence" value="ECO:0007669"/>
    <property type="project" value="TreeGrafter"/>
</dbReference>
<dbReference type="SMART" id="SM00409">
    <property type="entry name" value="IG"/>
    <property type="match status" value="3"/>
</dbReference>